<evidence type="ECO:0008006" key="4">
    <source>
        <dbReference type="Google" id="ProtNLM"/>
    </source>
</evidence>
<sequence>MQALSVLTKLDNADFQGRFGTSEVVLAASKSLIDNVGGIMGPYYRGTSQSTGAFFDMFYQHPILTVVLVVATIGAGFLLMRGKKSE</sequence>
<evidence type="ECO:0000313" key="3">
    <source>
        <dbReference type="Proteomes" id="UP001284537"/>
    </source>
</evidence>
<dbReference type="Proteomes" id="UP001284537">
    <property type="component" value="Unassembled WGS sequence"/>
</dbReference>
<organism evidence="2 3">
    <name type="scientific">Methylomonas defluvii</name>
    <dbReference type="NCBI Taxonomy" id="3045149"/>
    <lineage>
        <taxon>Bacteria</taxon>
        <taxon>Pseudomonadati</taxon>
        <taxon>Pseudomonadota</taxon>
        <taxon>Gammaproteobacteria</taxon>
        <taxon>Methylococcales</taxon>
        <taxon>Methylococcaceae</taxon>
        <taxon>Methylomonas</taxon>
    </lineage>
</organism>
<comment type="caution">
    <text evidence="2">The sequence shown here is derived from an EMBL/GenBank/DDBJ whole genome shotgun (WGS) entry which is preliminary data.</text>
</comment>
<accession>A0ABU4UD19</accession>
<keyword evidence="1" id="KW-0472">Membrane</keyword>
<name>A0ABU4UD19_9GAMM</name>
<keyword evidence="1" id="KW-1133">Transmembrane helix</keyword>
<reference evidence="2 3" key="1">
    <citation type="submission" date="2023-11" db="EMBL/GenBank/DDBJ databases">
        <authorList>
            <person name="Ouyang M.-Y."/>
        </authorList>
    </citation>
    <scope>NUCLEOTIDE SEQUENCE [LARGE SCALE GENOMIC DNA]</scope>
    <source>
        <strain evidence="2 3">OY6</strain>
    </source>
</reference>
<proteinExistence type="predicted"/>
<evidence type="ECO:0000256" key="1">
    <source>
        <dbReference type="SAM" id="Phobius"/>
    </source>
</evidence>
<evidence type="ECO:0000313" key="2">
    <source>
        <dbReference type="EMBL" id="MDX8127326.1"/>
    </source>
</evidence>
<keyword evidence="1" id="KW-0812">Transmembrane</keyword>
<gene>
    <name evidence="2" type="ORF">QLH52_08545</name>
</gene>
<dbReference type="EMBL" id="JAXARY010000006">
    <property type="protein sequence ID" value="MDX8127326.1"/>
    <property type="molecule type" value="Genomic_DNA"/>
</dbReference>
<dbReference type="RefSeq" id="WP_319961240.1">
    <property type="nucleotide sequence ID" value="NZ_JAXARY010000006.1"/>
</dbReference>
<protein>
    <recommendedName>
        <fullName evidence="4">Secreted protein with PEP-CTERM sorting signal</fullName>
    </recommendedName>
</protein>
<keyword evidence="3" id="KW-1185">Reference proteome</keyword>
<feature type="transmembrane region" description="Helical" evidence="1">
    <location>
        <begin position="58"/>
        <end position="80"/>
    </location>
</feature>